<dbReference type="GO" id="GO:0008641">
    <property type="term" value="F:ubiquitin-like modifier activating enzyme activity"/>
    <property type="evidence" value="ECO:0007669"/>
    <property type="project" value="InterPro"/>
</dbReference>
<protein>
    <submittedName>
        <fullName evidence="2">Rv1355c family protein</fullName>
    </submittedName>
</protein>
<gene>
    <name evidence="2" type="ORF">D7D52_02675</name>
</gene>
<dbReference type="GO" id="GO:0016491">
    <property type="term" value="F:oxidoreductase activity"/>
    <property type="evidence" value="ECO:0007669"/>
    <property type="project" value="InterPro"/>
</dbReference>
<dbReference type="PANTHER" id="PTHR43267">
    <property type="entry name" value="TRNA THREONYLCARBAMOYLADENOSINE DEHYDRATASE"/>
    <property type="match status" value="1"/>
</dbReference>
<name>A0A386Z5L3_9NOCA</name>
<dbReference type="OrthoDB" id="5149792at2"/>
<dbReference type="SUPFAM" id="SSF69572">
    <property type="entry name" value="Activating enzymes of the ubiquitin-like proteins"/>
    <property type="match status" value="1"/>
</dbReference>
<dbReference type="SUPFAM" id="SSF55469">
    <property type="entry name" value="FMN-dependent nitroreductase-like"/>
    <property type="match status" value="2"/>
</dbReference>
<evidence type="ECO:0000259" key="1">
    <source>
        <dbReference type="Pfam" id="PF00899"/>
    </source>
</evidence>
<dbReference type="RefSeq" id="WP_120734894.1">
    <property type="nucleotide sequence ID" value="NZ_CP032568.1"/>
</dbReference>
<dbReference type="InterPro" id="IPR000594">
    <property type="entry name" value="ThiF_NAD_FAD-bd"/>
</dbReference>
<sequence length="713" mass="76675">MSGEPVASDVHRPRFLDESDPDDAAVLARLRADPRIEFRDLRPALRAEFATLLAPPDLVQGAEADRWVYYPWRASVVGLPGPELFRAVRLDRNRNKLTRAEQTELANQTIGVIGQSVGHAIAHTLALEGICGRIRLADFDAVELSNLNRLPGTLFDIGINKAVVSARRIAELDPYLPVEVFADGLNDDNMDRFLDGISIVVEVCDSLDIKLAVREAARRRRVPLLMETSDRGLLDVERYDLEPERRPFHGLMGEVTTAELRGLSTREKSVYGVRIVDGSRLSEGMAASLMEIGRTVNSWPQLGGDVQLGGATVAAAVRRIGLGRELPSGQTRVDLEDRLNEVAEPAPPALVWPADPIPEPVPVTGVPALLAAAQRAPSGGNAQPWTLRADADSITIELAPERSTLMDIGHRASALAVGAALYNARAAAAALGLLGDTDVRSDAAVPLTATLRIGSAHDAELAADYPALLDRHTNRRRGDGAPVSPHVLGALGAAASGAGGGLRALTDRADIEAAAAIIAESDRIRYLTPGLHAEMFAELRWPGDDLDSGLDLRTLELAPGELDKLFVVRRPEVMSRVRAFDGGAALGEPTRAQLLTASALVAVTFPTPRQESAELGAYARAGAALERVWIEAQRHELGVHPVSPVFLFARHHEELKKVSPEFADTLTSLQGRFLNLLGVPADETVALVLRLSHAPDATYRSGRLPVPEIDLRG</sequence>
<accession>A0A386Z5L3</accession>
<reference evidence="2 3" key="1">
    <citation type="submission" date="2018-09" db="EMBL/GenBank/DDBJ databases">
        <title>Nocardia yunnanensis sp. nov., an actinomycete isolated from a soil sample.</title>
        <authorList>
            <person name="Zhang J."/>
        </authorList>
    </citation>
    <scope>NUCLEOTIDE SEQUENCE [LARGE SCALE GENOMIC DNA]</scope>
    <source>
        <strain evidence="2 3">CFHS0054</strain>
    </source>
</reference>
<dbReference type="NCBIfam" id="NF005901">
    <property type="entry name" value="PRK07877.1"/>
    <property type="match status" value="1"/>
</dbReference>
<proteinExistence type="predicted"/>
<dbReference type="KEGG" id="nyu:D7D52_02675"/>
<feature type="domain" description="THIF-type NAD/FAD binding fold" evidence="1">
    <location>
        <begin position="91"/>
        <end position="225"/>
    </location>
</feature>
<dbReference type="PANTHER" id="PTHR43267:SF3">
    <property type="entry name" value="THIF PROTEIN"/>
    <property type="match status" value="1"/>
</dbReference>
<dbReference type="AlphaFoldDB" id="A0A386Z5L3"/>
<dbReference type="InterPro" id="IPR035985">
    <property type="entry name" value="Ubiquitin-activating_enz"/>
</dbReference>
<evidence type="ECO:0000313" key="2">
    <source>
        <dbReference type="EMBL" id="AYF72951.1"/>
    </source>
</evidence>
<dbReference type="InterPro" id="IPR045886">
    <property type="entry name" value="ThiF/MoeB/HesA"/>
</dbReference>
<dbReference type="CDD" id="cd01483">
    <property type="entry name" value="E1_enzyme_family"/>
    <property type="match status" value="1"/>
</dbReference>
<dbReference type="Proteomes" id="UP000267164">
    <property type="component" value="Chromosome"/>
</dbReference>
<dbReference type="GO" id="GO:0061504">
    <property type="term" value="P:cyclic threonylcarbamoyladenosine biosynthetic process"/>
    <property type="evidence" value="ECO:0007669"/>
    <property type="project" value="TreeGrafter"/>
</dbReference>
<dbReference type="EMBL" id="CP032568">
    <property type="protein sequence ID" value="AYF72951.1"/>
    <property type="molecule type" value="Genomic_DNA"/>
</dbReference>
<keyword evidence="3" id="KW-1185">Reference proteome</keyword>
<dbReference type="Pfam" id="PF00899">
    <property type="entry name" value="ThiF"/>
    <property type="match status" value="1"/>
</dbReference>
<organism evidence="2 3">
    <name type="scientific">Nocardia yunnanensis</name>
    <dbReference type="NCBI Taxonomy" id="2382165"/>
    <lineage>
        <taxon>Bacteria</taxon>
        <taxon>Bacillati</taxon>
        <taxon>Actinomycetota</taxon>
        <taxon>Actinomycetes</taxon>
        <taxon>Mycobacteriales</taxon>
        <taxon>Nocardiaceae</taxon>
        <taxon>Nocardia</taxon>
    </lineage>
</organism>
<dbReference type="Gene3D" id="3.40.109.10">
    <property type="entry name" value="NADH Oxidase"/>
    <property type="match status" value="1"/>
</dbReference>
<dbReference type="Gene3D" id="3.40.50.720">
    <property type="entry name" value="NAD(P)-binding Rossmann-like Domain"/>
    <property type="match status" value="1"/>
</dbReference>
<dbReference type="GO" id="GO:0061503">
    <property type="term" value="F:tRNA threonylcarbamoyladenosine dehydratase"/>
    <property type="evidence" value="ECO:0007669"/>
    <property type="project" value="TreeGrafter"/>
</dbReference>
<dbReference type="InterPro" id="IPR000415">
    <property type="entry name" value="Nitroreductase-like"/>
</dbReference>
<evidence type="ECO:0000313" key="3">
    <source>
        <dbReference type="Proteomes" id="UP000267164"/>
    </source>
</evidence>